<reference evidence="1" key="1">
    <citation type="submission" date="2016-11" db="EMBL/GenBank/DDBJ databases">
        <authorList>
            <person name="Jaros S."/>
            <person name="Januszkiewicz K."/>
            <person name="Wedrychowicz H."/>
        </authorList>
    </citation>
    <scope>NUCLEOTIDE SEQUENCE [LARGE SCALE GENOMIC DNA]</scope>
    <source>
        <strain evidence="1">DSM 44666</strain>
    </source>
</reference>
<evidence type="ECO:0000313" key="1">
    <source>
        <dbReference type="EMBL" id="SHF37429.1"/>
    </source>
</evidence>
<dbReference type="EMBL" id="FQVL01000018">
    <property type="protein sequence ID" value="SHF37429.1"/>
    <property type="molecule type" value="Genomic_DNA"/>
</dbReference>
<keyword evidence="2" id="KW-1185">Reference proteome</keyword>
<gene>
    <name evidence="1" type="ORF">SAMN05444392_11826</name>
</gene>
<sequence length="53" mass="6217">MANKENDPIVEVIPDVEESVNEAGVLERYQIGAWRVRKSGNREYVNMDRRRLN</sequence>
<dbReference type="AlphaFoldDB" id="A0A1M5B4N1"/>
<organism evidence="1 2">
    <name type="scientific">Seinonella peptonophila</name>
    <dbReference type="NCBI Taxonomy" id="112248"/>
    <lineage>
        <taxon>Bacteria</taxon>
        <taxon>Bacillati</taxon>
        <taxon>Bacillota</taxon>
        <taxon>Bacilli</taxon>
        <taxon>Bacillales</taxon>
        <taxon>Thermoactinomycetaceae</taxon>
        <taxon>Seinonella</taxon>
    </lineage>
</organism>
<accession>A0A1M5B4N1</accession>
<evidence type="ECO:0000313" key="2">
    <source>
        <dbReference type="Proteomes" id="UP000184476"/>
    </source>
</evidence>
<name>A0A1M5B4N1_9BACL</name>
<protein>
    <submittedName>
        <fullName evidence="1">Uncharacterized protein</fullName>
    </submittedName>
</protein>
<dbReference type="Proteomes" id="UP000184476">
    <property type="component" value="Unassembled WGS sequence"/>
</dbReference>
<proteinExistence type="predicted"/>